<evidence type="ECO:0000313" key="2">
    <source>
        <dbReference type="EMBL" id="MBB3104503.1"/>
    </source>
</evidence>
<keyword evidence="3" id="KW-1185">Reference proteome</keyword>
<name>A0A839TA45_AZOMA</name>
<feature type="region of interest" description="Disordered" evidence="1">
    <location>
        <begin position="66"/>
        <end position="93"/>
    </location>
</feature>
<accession>A0A839TA45</accession>
<reference evidence="2 3" key="1">
    <citation type="submission" date="2020-08" db="EMBL/GenBank/DDBJ databases">
        <title>Genomic Encyclopedia of Type Strains, Phase III (KMG-III): the genomes of soil and plant-associated and newly described type strains.</title>
        <authorList>
            <person name="Whitman W."/>
        </authorList>
    </citation>
    <scope>NUCLEOTIDE SEQUENCE [LARGE SCALE GENOMIC DNA]</scope>
    <source>
        <strain evidence="2 3">CECT 4462</strain>
    </source>
</reference>
<dbReference type="EMBL" id="JACHXI010000016">
    <property type="protein sequence ID" value="MBB3104503.1"/>
    <property type="molecule type" value="Genomic_DNA"/>
</dbReference>
<sequence>MDKNDQRIREYAYQIWQMEGCPDGQDVYHWERACKLAEAEEDNYSLDMTNKNNFEKDRVVATNTPPSLRENQELIDPPESKFEQGAPENDKSFRQLPRSITGVHFSFGGVMGCYISWRSRGSCAGADFDVIGSGFRIFGNVSLDKRGYER</sequence>
<comment type="caution">
    <text evidence="2">The sequence shown here is derived from an EMBL/GenBank/DDBJ whole genome shotgun (WGS) entry which is preliminary data.</text>
</comment>
<evidence type="ECO:0000256" key="1">
    <source>
        <dbReference type="SAM" id="MobiDB-lite"/>
    </source>
</evidence>
<evidence type="ECO:0008006" key="4">
    <source>
        <dbReference type="Google" id="ProtNLM"/>
    </source>
</evidence>
<dbReference type="Pfam" id="PF11154">
    <property type="entry name" value="DUF2934"/>
    <property type="match status" value="1"/>
</dbReference>
<evidence type="ECO:0000313" key="3">
    <source>
        <dbReference type="Proteomes" id="UP000549250"/>
    </source>
</evidence>
<dbReference type="AlphaFoldDB" id="A0A839TA45"/>
<gene>
    <name evidence="2" type="ORF">FHR87_002923</name>
</gene>
<dbReference type="InterPro" id="IPR021327">
    <property type="entry name" value="DUF2934"/>
</dbReference>
<protein>
    <recommendedName>
        <fullName evidence="4">DUF2934 domain-containing protein</fullName>
    </recommendedName>
</protein>
<feature type="compositionally biased region" description="Basic and acidic residues" evidence="1">
    <location>
        <begin position="78"/>
        <end position="93"/>
    </location>
</feature>
<proteinExistence type="predicted"/>
<organism evidence="2 3">
    <name type="scientific">Azomonas macrocytogenes</name>
    <name type="common">Azotobacter macrocytogenes</name>
    <dbReference type="NCBI Taxonomy" id="69962"/>
    <lineage>
        <taxon>Bacteria</taxon>
        <taxon>Pseudomonadati</taxon>
        <taxon>Pseudomonadota</taxon>
        <taxon>Gammaproteobacteria</taxon>
        <taxon>Pseudomonadales</taxon>
        <taxon>Pseudomonadaceae</taxon>
        <taxon>Azomonas</taxon>
    </lineage>
</organism>
<dbReference type="Proteomes" id="UP000549250">
    <property type="component" value="Unassembled WGS sequence"/>
</dbReference>